<dbReference type="Pfam" id="PF19363">
    <property type="entry name" value="DUF5939"/>
    <property type="match status" value="1"/>
</dbReference>
<dbReference type="Pfam" id="PF00211">
    <property type="entry name" value="Guanylate_cyc"/>
    <property type="match status" value="1"/>
</dbReference>
<evidence type="ECO:0000313" key="3">
    <source>
        <dbReference type="EMBL" id="MCU6793750.1"/>
    </source>
</evidence>
<name>A0ABT2UGM5_9BACL</name>
<evidence type="ECO:0000259" key="2">
    <source>
        <dbReference type="PROSITE" id="PS50125"/>
    </source>
</evidence>
<dbReference type="CDD" id="cd07302">
    <property type="entry name" value="CHD"/>
    <property type="match status" value="1"/>
</dbReference>
<accession>A0ABT2UGM5</accession>
<keyword evidence="4" id="KW-1185">Reference proteome</keyword>
<evidence type="ECO:0000256" key="1">
    <source>
        <dbReference type="ARBA" id="ARBA00005381"/>
    </source>
</evidence>
<dbReference type="PANTHER" id="PTHR43081:SF19">
    <property type="entry name" value="PH-SENSITIVE ADENYLATE CYCLASE RV1264"/>
    <property type="match status" value="1"/>
</dbReference>
<dbReference type="InterPro" id="IPR050697">
    <property type="entry name" value="Adenylyl/Guanylyl_Cyclase_3/4"/>
</dbReference>
<feature type="domain" description="Guanylate cyclase" evidence="2">
    <location>
        <begin position="493"/>
        <end position="612"/>
    </location>
</feature>
<comment type="similarity">
    <text evidence="1">Belongs to the adenylyl cyclase class-3 family.</text>
</comment>
<dbReference type="PANTHER" id="PTHR43081">
    <property type="entry name" value="ADENYLATE CYCLASE, TERMINAL-DIFFERENTIATION SPECIFIC-RELATED"/>
    <property type="match status" value="1"/>
</dbReference>
<organism evidence="3 4">
    <name type="scientific">Paenibacillus baimaensis</name>
    <dbReference type="NCBI Taxonomy" id="2982185"/>
    <lineage>
        <taxon>Bacteria</taxon>
        <taxon>Bacillati</taxon>
        <taxon>Bacillota</taxon>
        <taxon>Bacilli</taxon>
        <taxon>Bacillales</taxon>
        <taxon>Paenibacillaceae</taxon>
        <taxon>Paenibacillus</taxon>
    </lineage>
</organism>
<sequence length="688" mass="78032">MERARLTEGNKMPLPAQRHVYEQEYALSRDKVWELLSNTEHLNRVIGLFPIRSTSFHFHNTDFFQELSAKVAGVVPMRWKEHPFQWVKHVRYDVVREYRGGPLKRFWGGIELEDADTVLPDGSRATKVKLFAEFTPANVLGLAAIPIVGVSSMRKTLKYLQTYLQLKEHEKDHLLPQQAASYKVNTEELDRLLTELQKISGDSGMSERLREHLLISGDDQVIDMRPFELAKSWDMERDALLRMFLYATKLGITNLSWHLICPNCRVSKAGAETMSGLKPQYHCDFCGINYEVNFDKYVELCFSVHPNLRRAYKQIFCVGGPSITPHIHVQLEIAAGEEAVFAFPEVPELLKLRVLRSNQMVSMVRQQVISQVKQNNIAYTESHESWREHPADLASRQVAAARTDDGSVQSRLQMELLYDEHGWAIPTIEQPLPGTPIKLVNRSSQNVIVALEKADWEDTTVTASKVTTMHEFRSMFSSEVLAPGQQVGIENVTILFSDLLGSTAFYEQVGDAHAYGQVRDHFDFLISWINENKGTLVKTIGDAVMAVFEYPENAVKTALDVQTHVDEFNRKHPSETPIIIKMGLYQGPAIVVNSNQLLDYFGRTVNLAARTQGLSVGRDVVISKECSERPGVQALLSSYQVQMEQFEQKLKGIDEVIELTRVQIKAKAVEAYVEDGAYIRNTLYGDKS</sequence>
<dbReference type="InterPro" id="IPR029787">
    <property type="entry name" value="Nucleotide_cyclase"/>
</dbReference>
<dbReference type="PROSITE" id="PS50125">
    <property type="entry name" value="GUANYLATE_CYCLASE_2"/>
    <property type="match status" value="1"/>
</dbReference>
<proteinExistence type="inferred from homology"/>
<protein>
    <submittedName>
        <fullName evidence="3">Adenylate/guanylate cyclase domain-containing protein</fullName>
    </submittedName>
</protein>
<dbReference type="SUPFAM" id="SSF55073">
    <property type="entry name" value="Nucleotide cyclase"/>
    <property type="match status" value="1"/>
</dbReference>
<comment type="caution">
    <text evidence="3">The sequence shown here is derived from an EMBL/GenBank/DDBJ whole genome shotgun (WGS) entry which is preliminary data.</text>
</comment>
<gene>
    <name evidence="3" type="ORF">OB236_16720</name>
</gene>
<dbReference type="SMART" id="SM00044">
    <property type="entry name" value="CYCc"/>
    <property type="match status" value="1"/>
</dbReference>
<dbReference type="InterPro" id="IPR001054">
    <property type="entry name" value="A/G_cyclase"/>
</dbReference>
<dbReference type="InterPro" id="IPR045983">
    <property type="entry name" value="GUC-dom-containing_N"/>
</dbReference>
<dbReference type="EMBL" id="JAOQIO010000065">
    <property type="protein sequence ID" value="MCU6793750.1"/>
    <property type="molecule type" value="Genomic_DNA"/>
</dbReference>
<reference evidence="3 4" key="1">
    <citation type="submission" date="2022-09" db="EMBL/GenBank/DDBJ databases">
        <authorList>
            <person name="Han X.L."/>
            <person name="Wang Q."/>
            <person name="Lu T."/>
        </authorList>
    </citation>
    <scope>NUCLEOTIDE SEQUENCE [LARGE SCALE GENOMIC DNA]</scope>
    <source>
        <strain evidence="3 4">WQ 127069</strain>
    </source>
</reference>
<evidence type="ECO:0000313" key="4">
    <source>
        <dbReference type="Proteomes" id="UP001652445"/>
    </source>
</evidence>
<dbReference type="Proteomes" id="UP001652445">
    <property type="component" value="Unassembled WGS sequence"/>
</dbReference>
<dbReference type="Gene3D" id="3.30.70.1230">
    <property type="entry name" value="Nucleotide cyclase"/>
    <property type="match status" value="1"/>
</dbReference>